<reference evidence="1" key="1">
    <citation type="submission" date="2021-06" db="EMBL/GenBank/DDBJ databases">
        <authorList>
            <person name="Kallberg Y."/>
            <person name="Tangrot J."/>
            <person name="Rosling A."/>
        </authorList>
    </citation>
    <scope>NUCLEOTIDE SEQUENCE</scope>
    <source>
        <strain evidence="1">MA453B</strain>
    </source>
</reference>
<name>A0A9N9PA51_9GLOM</name>
<proteinExistence type="predicted"/>
<dbReference type="OrthoDB" id="2425004at2759"/>
<evidence type="ECO:0000313" key="2">
    <source>
        <dbReference type="Proteomes" id="UP000789405"/>
    </source>
</evidence>
<dbReference type="AlphaFoldDB" id="A0A9N9PA51"/>
<dbReference type="EMBL" id="CAJVPY010032033">
    <property type="protein sequence ID" value="CAG8797298.1"/>
    <property type="molecule type" value="Genomic_DNA"/>
</dbReference>
<keyword evidence="2" id="KW-1185">Reference proteome</keyword>
<organism evidence="1 2">
    <name type="scientific">Dentiscutata erythropus</name>
    <dbReference type="NCBI Taxonomy" id="1348616"/>
    <lineage>
        <taxon>Eukaryota</taxon>
        <taxon>Fungi</taxon>
        <taxon>Fungi incertae sedis</taxon>
        <taxon>Mucoromycota</taxon>
        <taxon>Glomeromycotina</taxon>
        <taxon>Glomeromycetes</taxon>
        <taxon>Diversisporales</taxon>
        <taxon>Gigasporaceae</taxon>
        <taxon>Dentiscutata</taxon>
    </lineage>
</organism>
<feature type="non-terminal residue" evidence="1">
    <location>
        <position position="1"/>
    </location>
</feature>
<gene>
    <name evidence="1" type="ORF">DERYTH_LOCUS22653</name>
</gene>
<evidence type="ECO:0000313" key="1">
    <source>
        <dbReference type="EMBL" id="CAG8797298.1"/>
    </source>
</evidence>
<protein>
    <submittedName>
        <fullName evidence="1">14586_t:CDS:1</fullName>
    </submittedName>
</protein>
<sequence length="56" mass="5752">IGYESVSPSAIGYDLSAIGYESVSPSAIGYDLSAIGYPSAIGYDFLTTGTALIIED</sequence>
<feature type="non-terminal residue" evidence="1">
    <location>
        <position position="56"/>
    </location>
</feature>
<accession>A0A9N9PA51</accession>
<comment type="caution">
    <text evidence="1">The sequence shown here is derived from an EMBL/GenBank/DDBJ whole genome shotgun (WGS) entry which is preliminary data.</text>
</comment>
<dbReference type="Proteomes" id="UP000789405">
    <property type="component" value="Unassembled WGS sequence"/>
</dbReference>